<protein>
    <submittedName>
        <fullName evidence="1">Uncharacterized protein</fullName>
    </submittedName>
</protein>
<dbReference type="RefSeq" id="WP_166222748.1">
    <property type="nucleotide sequence ID" value="NZ_CP049801.1"/>
</dbReference>
<dbReference type="EMBL" id="CP049801">
    <property type="protein sequence ID" value="QIO05595.1"/>
    <property type="molecule type" value="Genomic_DNA"/>
</dbReference>
<reference evidence="1 2" key="1">
    <citation type="submission" date="2020-03" db="EMBL/GenBank/DDBJ databases">
        <authorList>
            <person name="Zhu W."/>
        </authorList>
    </citation>
    <scope>NUCLEOTIDE SEQUENCE [LARGE SCALE GENOMIC DNA]</scope>
    <source>
        <strain evidence="1 2">323-1</strain>
    </source>
</reference>
<evidence type="ECO:0000313" key="2">
    <source>
        <dbReference type="Proteomes" id="UP000502297"/>
    </source>
</evidence>
<dbReference type="Proteomes" id="UP000502297">
    <property type="component" value="Chromosome"/>
</dbReference>
<evidence type="ECO:0000313" key="1">
    <source>
        <dbReference type="EMBL" id="QIO05595.1"/>
    </source>
</evidence>
<keyword evidence="2" id="KW-1185">Reference proteome</keyword>
<sequence length="87" mass="10480">MTCTLKDDQYHWPHIYYLANQAIEDREDLIFDMDYLGRAIPFSKKFELIYENLRQSSLNAQLDISPLLRSELFEIDSTIQRRKKTQH</sequence>
<name>A0A6G8RUN0_9GAMM</name>
<accession>A0A6G8RUN0</accession>
<gene>
    <name evidence="1" type="ORF">G8E00_06330</name>
</gene>
<dbReference type="AlphaFoldDB" id="A0A6G8RUN0"/>
<dbReference type="KEGG" id="asha:G8E00_06330"/>
<proteinExistence type="predicted"/>
<organism evidence="1 2">
    <name type="scientific">Acinetobacter shaoyimingii</name>
    <dbReference type="NCBI Taxonomy" id="2715164"/>
    <lineage>
        <taxon>Bacteria</taxon>
        <taxon>Pseudomonadati</taxon>
        <taxon>Pseudomonadota</taxon>
        <taxon>Gammaproteobacteria</taxon>
        <taxon>Moraxellales</taxon>
        <taxon>Moraxellaceae</taxon>
        <taxon>Acinetobacter</taxon>
    </lineage>
</organism>